<feature type="domain" description="Mur ligase central" evidence="20">
    <location>
        <begin position="116"/>
        <end position="291"/>
    </location>
</feature>
<evidence type="ECO:0000256" key="7">
    <source>
        <dbReference type="ARBA" id="ARBA00022490"/>
    </source>
</evidence>
<dbReference type="GO" id="GO:0071555">
    <property type="term" value="P:cell wall organization"/>
    <property type="evidence" value="ECO:0007669"/>
    <property type="project" value="UniProtKB-KW"/>
</dbReference>
<comment type="similarity">
    <text evidence="4 17">Belongs to the MurCDEF family.</text>
</comment>
<comment type="function">
    <text evidence="1 17 18">Cell wall formation. Catalyzes the addition of glutamate to the nucleotide precursor UDP-N-acetylmuramoyl-L-alanine (UMA).</text>
</comment>
<dbReference type="GO" id="GO:0008764">
    <property type="term" value="F:UDP-N-acetylmuramoylalanine-D-glutamate ligase activity"/>
    <property type="evidence" value="ECO:0007669"/>
    <property type="project" value="UniProtKB-UniRule"/>
</dbReference>
<evidence type="ECO:0000256" key="12">
    <source>
        <dbReference type="ARBA" id="ARBA00022984"/>
    </source>
</evidence>
<accession>A0A4R6UC47</accession>
<evidence type="ECO:0000256" key="6">
    <source>
        <dbReference type="ARBA" id="ARBA00015655"/>
    </source>
</evidence>
<keyword evidence="8 17" id="KW-0436">Ligase</keyword>
<keyword evidence="13 17" id="KW-0961">Cell wall biogenesis/degradation</keyword>
<name>A0A4R6UC47_9BACI</name>
<feature type="domain" description="Mur ligase C-terminal" evidence="19">
    <location>
        <begin position="313"/>
        <end position="426"/>
    </location>
</feature>
<dbReference type="Pfam" id="PF21799">
    <property type="entry name" value="MurD-like_N"/>
    <property type="match status" value="1"/>
</dbReference>
<dbReference type="SUPFAM" id="SSF53244">
    <property type="entry name" value="MurD-like peptide ligases, peptide-binding domain"/>
    <property type="match status" value="1"/>
</dbReference>
<keyword evidence="17 18" id="KW-0131">Cell cycle</keyword>
<evidence type="ECO:0000256" key="15">
    <source>
        <dbReference type="ARBA" id="ARBA00032324"/>
    </source>
</evidence>
<dbReference type="InterPro" id="IPR005762">
    <property type="entry name" value="MurD"/>
</dbReference>
<dbReference type="GO" id="GO:0005524">
    <property type="term" value="F:ATP binding"/>
    <property type="evidence" value="ECO:0007669"/>
    <property type="project" value="UniProtKB-UniRule"/>
</dbReference>
<dbReference type="Proteomes" id="UP000295632">
    <property type="component" value="Unassembled WGS sequence"/>
</dbReference>
<dbReference type="SUPFAM" id="SSF51984">
    <property type="entry name" value="MurCD N-terminal domain"/>
    <property type="match status" value="1"/>
</dbReference>
<dbReference type="EC" id="6.3.2.9" evidence="5 17"/>
<evidence type="ECO:0000313" key="21">
    <source>
        <dbReference type="EMBL" id="TDQ42325.1"/>
    </source>
</evidence>
<dbReference type="EMBL" id="SNYJ01000002">
    <property type="protein sequence ID" value="TDQ42325.1"/>
    <property type="molecule type" value="Genomic_DNA"/>
</dbReference>
<evidence type="ECO:0000256" key="17">
    <source>
        <dbReference type="HAMAP-Rule" id="MF_00639"/>
    </source>
</evidence>
<dbReference type="GO" id="GO:0005737">
    <property type="term" value="C:cytoplasm"/>
    <property type="evidence" value="ECO:0007669"/>
    <property type="project" value="UniProtKB-SubCell"/>
</dbReference>
<dbReference type="InterPro" id="IPR013221">
    <property type="entry name" value="Mur_ligase_cen"/>
</dbReference>
<evidence type="ECO:0000256" key="10">
    <source>
        <dbReference type="ARBA" id="ARBA00022840"/>
    </source>
</evidence>
<comment type="caution">
    <text evidence="21">The sequence shown here is derived from an EMBL/GenBank/DDBJ whole genome shotgun (WGS) entry which is preliminary data.</text>
</comment>
<dbReference type="UniPathway" id="UPA00219"/>
<evidence type="ECO:0000256" key="18">
    <source>
        <dbReference type="RuleBase" id="RU003664"/>
    </source>
</evidence>
<dbReference type="PANTHER" id="PTHR43692:SF1">
    <property type="entry name" value="UDP-N-ACETYLMURAMOYLALANINE--D-GLUTAMATE LIGASE"/>
    <property type="match status" value="1"/>
</dbReference>
<dbReference type="InterPro" id="IPR004101">
    <property type="entry name" value="Mur_ligase_C"/>
</dbReference>
<reference evidence="21 22" key="1">
    <citation type="submission" date="2019-03" db="EMBL/GenBank/DDBJ databases">
        <title>Genomic Encyclopedia of Type Strains, Phase IV (KMG-IV): sequencing the most valuable type-strain genomes for metagenomic binning, comparative biology and taxonomic classification.</title>
        <authorList>
            <person name="Goeker M."/>
        </authorList>
    </citation>
    <scope>NUCLEOTIDE SEQUENCE [LARGE SCALE GENOMIC DNA]</scope>
    <source>
        <strain evidence="21 22">DSM 28697</strain>
    </source>
</reference>
<comment type="pathway">
    <text evidence="3 17 18">Cell wall biogenesis; peptidoglycan biosynthesis.</text>
</comment>
<keyword evidence="9 17" id="KW-0547">Nucleotide-binding</keyword>
<dbReference type="PANTHER" id="PTHR43692">
    <property type="entry name" value="UDP-N-ACETYLMURAMOYLALANINE--D-GLUTAMATE LIGASE"/>
    <property type="match status" value="1"/>
</dbReference>
<evidence type="ECO:0000256" key="9">
    <source>
        <dbReference type="ARBA" id="ARBA00022741"/>
    </source>
</evidence>
<evidence type="ECO:0000259" key="20">
    <source>
        <dbReference type="Pfam" id="PF08245"/>
    </source>
</evidence>
<dbReference type="NCBIfam" id="TIGR01087">
    <property type="entry name" value="murD"/>
    <property type="match status" value="1"/>
</dbReference>
<evidence type="ECO:0000256" key="13">
    <source>
        <dbReference type="ARBA" id="ARBA00023316"/>
    </source>
</evidence>
<keyword evidence="12 17" id="KW-0573">Peptidoglycan synthesis</keyword>
<dbReference type="Gene3D" id="3.90.190.20">
    <property type="entry name" value="Mur ligase, C-terminal domain"/>
    <property type="match status" value="1"/>
</dbReference>
<evidence type="ECO:0000256" key="3">
    <source>
        <dbReference type="ARBA" id="ARBA00004752"/>
    </source>
</evidence>
<dbReference type="SUPFAM" id="SSF53623">
    <property type="entry name" value="MurD-like peptide ligases, catalytic domain"/>
    <property type="match status" value="1"/>
</dbReference>
<evidence type="ECO:0000256" key="11">
    <source>
        <dbReference type="ARBA" id="ARBA00022960"/>
    </source>
</evidence>
<dbReference type="RefSeq" id="WP_133579200.1">
    <property type="nucleotide sequence ID" value="NZ_SNYJ01000002.1"/>
</dbReference>
<keyword evidence="17 18" id="KW-0132">Cell division</keyword>
<dbReference type="OrthoDB" id="9809796at2"/>
<protein>
    <recommendedName>
        <fullName evidence="6 17">UDP-N-acetylmuramoylalanine--D-glutamate ligase</fullName>
        <ecNumber evidence="5 17">6.3.2.9</ecNumber>
    </recommendedName>
    <alternativeName>
        <fullName evidence="15 17">D-glutamic acid-adding enzyme</fullName>
    </alternativeName>
    <alternativeName>
        <fullName evidence="14 17">UDP-N-acetylmuramoyl-L-alanyl-D-glutamate synthetase</fullName>
    </alternativeName>
</protein>
<comment type="catalytic activity">
    <reaction evidence="16 17 18">
        <text>UDP-N-acetyl-alpha-D-muramoyl-L-alanine + D-glutamate + ATP = UDP-N-acetyl-alpha-D-muramoyl-L-alanyl-D-glutamate + ADP + phosphate + H(+)</text>
        <dbReference type="Rhea" id="RHEA:16429"/>
        <dbReference type="ChEBI" id="CHEBI:15378"/>
        <dbReference type="ChEBI" id="CHEBI:29986"/>
        <dbReference type="ChEBI" id="CHEBI:30616"/>
        <dbReference type="ChEBI" id="CHEBI:43474"/>
        <dbReference type="ChEBI" id="CHEBI:83898"/>
        <dbReference type="ChEBI" id="CHEBI:83900"/>
        <dbReference type="ChEBI" id="CHEBI:456216"/>
        <dbReference type="EC" id="6.3.2.9"/>
    </reaction>
</comment>
<dbReference type="AlphaFoldDB" id="A0A4R6UC47"/>
<evidence type="ECO:0000256" key="14">
    <source>
        <dbReference type="ARBA" id="ARBA00030398"/>
    </source>
</evidence>
<evidence type="ECO:0000256" key="8">
    <source>
        <dbReference type="ARBA" id="ARBA00022598"/>
    </source>
</evidence>
<evidence type="ECO:0000256" key="16">
    <source>
        <dbReference type="ARBA" id="ARBA00047632"/>
    </source>
</evidence>
<evidence type="ECO:0000259" key="19">
    <source>
        <dbReference type="Pfam" id="PF02875"/>
    </source>
</evidence>
<dbReference type="Pfam" id="PF02875">
    <property type="entry name" value="Mur_ligase_C"/>
    <property type="match status" value="1"/>
</dbReference>
<dbReference type="HAMAP" id="MF_00639">
    <property type="entry name" value="MurD"/>
    <property type="match status" value="1"/>
</dbReference>
<dbReference type="InterPro" id="IPR036565">
    <property type="entry name" value="Mur-like_cat_sf"/>
</dbReference>
<dbReference type="GO" id="GO:0051301">
    <property type="term" value="P:cell division"/>
    <property type="evidence" value="ECO:0007669"/>
    <property type="project" value="UniProtKB-KW"/>
</dbReference>
<organism evidence="21 22">
    <name type="scientific">Aureibacillus halotolerans</name>
    <dbReference type="NCBI Taxonomy" id="1508390"/>
    <lineage>
        <taxon>Bacteria</taxon>
        <taxon>Bacillati</taxon>
        <taxon>Bacillota</taxon>
        <taxon>Bacilli</taxon>
        <taxon>Bacillales</taxon>
        <taxon>Bacillaceae</taxon>
        <taxon>Aureibacillus</taxon>
    </lineage>
</organism>
<evidence type="ECO:0000256" key="5">
    <source>
        <dbReference type="ARBA" id="ARBA00012212"/>
    </source>
</evidence>
<keyword evidence="22" id="KW-1185">Reference proteome</keyword>
<dbReference type="InterPro" id="IPR036615">
    <property type="entry name" value="Mur_ligase_C_dom_sf"/>
</dbReference>
<feature type="binding site" evidence="17">
    <location>
        <begin position="118"/>
        <end position="124"/>
    </location>
    <ligand>
        <name>ATP</name>
        <dbReference type="ChEBI" id="CHEBI:30616"/>
    </ligand>
</feature>
<dbReference type="Pfam" id="PF08245">
    <property type="entry name" value="Mur_ligase_M"/>
    <property type="match status" value="1"/>
</dbReference>
<gene>
    <name evidence="17" type="primary">murD</name>
    <name evidence="21" type="ORF">EV213_102357</name>
</gene>
<evidence type="ECO:0000256" key="4">
    <source>
        <dbReference type="ARBA" id="ARBA00010416"/>
    </source>
</evidence>
<keyword evidence="7 17" id="KW-0963">Cytoplasm</keyword>
<proteinExistence type="inferred from homology"/>
<dbReference type="Gene3D" id="3.40.50.720">
    <property type="entry name" value="NAD(P)-binding Rossmann-like Domain"/>
    <property type="match status" value="1"/>
</dbReference>
<dbReference type="Gene3D" id="3.40.1190.10">
    <property type="entry name" value="Mur-like, catalytic domain"/>
    <property type="match status" value="1"/>
</dbReference>
<keyword evidence="10 17" id="KW-0067">ATP-binding</keyword>
<keyword evidence="11 17" id="KW-0133">Cell shape</keyword>
<sequence length="450" mass="48761">MKEYTQLQGKSVLVVGLAKSGMAAVHALRKLGAIVTVNDQLPYKDNQDAQTLYKQGIQVVCGSHPPELVGGMDVVVKNPGVPYTNPVIEAAMQRGLPIWTEIELAYLLSEAPIIAITGSNGKTTTTTLISKMLIASGIRARTAGNIGNVAVEVAQQATAEDVLVMELSSFQLAGIESFTPQVSVLLNLYDAHLDYHGHRRDYFAAKAKLFQHGENQQAIFIQEAAVETLRAYDLLTISDFESFTSIGLSENGTGIDNGALYVKHQQVMKLEEIVLPGEHNHENIVAAVNAASIFGATTVGIRQVLTTFEGVSHRLQFVRSLHGRLFYNDSKATNTLATITALKAFKAPVILIAGGLDRGQGFDDLKGQMKNVKAMVVFGETKEKLTTFGESEGIDQMKAVDNVEEAVQTAYTLSASGDVVLLSPACASWDQFRTFEERGDMFIQSVHTLN</sequence>
<dbReference type="GO" id="GO:0009252">
    <property type="term" value="P:peptidoglycan biosynthetic process"/>
    <property type="evidence" value="ECO:0007669"/>
    <property type="project" value="UniProtKB-UniRule"/>
</dbReference>
<evidence type="ECO:0000256" key="2">
    <source>
        <dbReference type="ARBA" id="ARBA00004496"/>
    </source>
</evidence>
<dbReference type="GO" id="GO:0008360">
    <property type="term" value="P:regulation of cell shape"/>
    <property type="evidence" value="ECO:0007669"/>
    <property type="project" value="UniProtKB-KW"/>
</dbReference>
<comment type="subcellular location">
    <subcellularLocation>
        <location evidence="2 17 18">Cytoplasm</location>
    </subcellularLocation>
</comment>
<evidence type="ECO:0000256" key="1">
    <source>
        <dbReference type="ARBA" id="ARBA00002734"/>
    </source>
</evidence>
<evidence type="ECO:0000313" key="22">
    <source>
        <dbReference type="Proteomes" id="UP000295632"/>
    </source>
</evidence>